<name>A0A8I6TFN1_CIMLE</name>
<dbReference type="OrthoDB" id="6644064at2759"/>
<dbReference type="EnsemblMetazoa" id="XM_014391455.1">
    <property type="protein sequence ID" value="XP_014246941.1"/>
    <property type="gene ID" value="LOC106665198"/>
</dbReference>
<proteinExistence type="predicted"/>
<feature type="transmembrane region" description="Helical" evidence="1">
    <location>
        <begin position="110"/>
        <end position="133"/>
    </location>
</feature>
<sequence>MQWEKLTWFKMLEMFMGVMIFALHSLSTIWWGSRRKSSWKAITLLTTTGFCSPIIPLMFRIEPYFYTSTDIVKPSNVFIILYCLMAYISGSVLVFVDAIEDTTRSYSSDIAICTVFFATLVAIVFCIDLIYALKK</sequence>
<dbReference type="AlphaFoldDB" id="A0A8I6TFN1"/>
<keyword evidence="3" id="KW-1185">Reference proteome</keyword>
<dbReference type="KEGG" id="clec:106665198"/>
<evidence type="ECO:0000313" key="2">
    <source>
        <dbReference type="EnsemblMetazoa" id="XP_014246941.1"/>
    </source>
</evidence>
<keyword evidence="1" id="KW-0472">Membrane</keyword>
<evidence type="ECO:0000256" key="1">
    <source>
        <dbReference type="SAM" id="Phobius"/>
    </source>
</evidence>
<evidence type="ECO:0000313" key="3">
    <source>
        <dbReference type="Proteomes" id="UP000494040"/>
    </source>
</evidence>
<feature type="transmembrane region" description="Helical" evidence="1">
    <location>
        <begin position="39"/>
        <end position="59"/>
    </location>
</feature>
<keyword evidence="1" id="KW-0812">Transmembrane</keyword>
<dbReference type="RefSeq" id="XP_014246941.1">
    <property type="nucleotide sequence ID" value="XM_014391455.1"/>
</dbReference>
<dbReference type="Proteomes" id="UP000494040">
    <property type="component" value="Unassembled WGS sequence"/>
</dbReference>
<feature type="transmembrane region" description="Helical" evidence="1">
    <location>
        <begin position="12"/>
        <end position="32"/>
    </location>
</feature>
<protein>
    <submittedName>
        <fullName evidence="2">Uncharacterized protein</fullName>
    </submittedName>
</protein>
<reference evidence="2" key="1">
    <citation type="submission" date="2022-01" db="UniProtKB">
        <authorList>
            <consortium name="EnsemblMetazoa"/>
        </authorList>
    </citation>
    <scope>IDENTIFICATION</scope>
</reference>
<organism evidence="2 3">
    <name type="scientific">Cimex lectularius</name>
    <name type="common">Bed bug</name>
    <name type="synonym">Acanthia lectularia</name>
    <dbReference type="NCBI Taxonomy" id="79782"/>
    <lineage>
        <taxon>Eukaryota</taxon>
        <taxon>Metazoa</taxon>
        <taxon>Ecdysozoa</taxon>
        <taxon>Arthropoda</taxon>
        <taxon>Hexapoda</taxon>
        <taxon>Insecta</taxon>
        <taxon>Pterygota</taxon>
        <taxon>Neoptera</taxon>
        <taxon>Paraneoptera</taxon>
        <taxon>Hemiptera</taxon>
        <taxon>Heteroptera</taxon>
        <taxon>Panheteroptera</taxon>
        <taxon>Cimicomorpha</taxon>
        <taxon>Cimicidae</taxon>
        <taxon>Cimex</taxon>
    </lineage>
</organism>
<keyword evidence="1" id="KW-1133">Transmembrane helix</keyword>
<feature type="transmembrane region" description="Helical" evidence="1">
    <location>
        <begin position="79"/>
        <end position="98"/>
    </location>
</feature>
<accession>A0A8I6TFN1</accession>
<dbReference type="GeneID" id="106665198"/>